<comment type="caution">
    <text evidence="3">The sequence shown here is derived from an EMBL/GenBank/DDBJ whole genome shotgun (WGS) entry which is preliminary data.</text>
</comment>
<evidence type="ECO:0000313" key="3">
    <source>
        <dbReference type="EMBL" id="MDR7097786.1"/>
    </source>
</evidence>
<keyword evidence="2" id="KW-1133">Transmembrane helix</keyword>
<keyword evidence="4" id="KW-1185">Reference proteome</keyword>
<organism evidence="3 4">
    <name type="scientific">Agrilutibacter niabensis</name>
    <dbReference type="NCBI Taxonomy" id="380628"/>
    <lineage>
        <taxon>Bacteria</taxon>
        <taxon>Pseudomonadati</taxon>
        <taxon>Pseudomonadota</taxon>
        <taxon>Gammaproteobacteria</taxon>
        <taxon>Lysobacterales</taxon>
        <taxon>Lysobacteraceae</taxon>
        <taxon>Agrilutibacter</taxon>
    </lineage>
</organism>
<gene>
    <name evidence="3" type="ORF">J2X04_000133</name>
</gene>
<evidence type="ECO:0000313" key="4">
    <source>
        <dbReference type="Proteomes" id="UP001267878"/>
    </source>
</evidence>
<feature type="compositionally biased region" description="Pro residues" evidence="1">
    <location>
        <begin position="80"/>
        <end position="90"/>
    </location>
</feature>
<keyword evidence="2" id="KW-0812">Transmembrane</keyword>
<feature type="compositionally biased region" description="Basic and acidic residues" evidence="1">
    <location>
        <begin position="118"/>
        <end position="141"/>
    </location>
</feature>
<evidence type="ECO:0000256" key="1">
    <source>
        <dbReference type="SAM" id="MobiDB-lite"/>
    </source>
</evidence>
<dbReference type="RefSeq" id="WP_310050946.1">
    <property type="nucleotide sequence ID" value="NZ_JAVDVW010000001.1"/>
</dbReference>
<evidence type="ECO:0000256" key="2">
    <source>
        <dbReference type="SAM" id="Phobius"/>
    </source>
</evidence>
<sequence>MKETRADTAQAFVFAVLLHLALFAVLFLGLWWTRSATPAAAGAISAELMDASQLSAAMRHTLERKPELPVEEVEPEPEPLPEPVPEPVEPQPEAQDFIPVPDEVNQEAVTEQPTPTPTEEKKVQEAKQRQEQVDLTELERQQEVQRKQKLTEMEIQRQKQLEDIRRRRAAASREADLAEQKLAQLADARARNAAEAAAPTDAQVSGAQGSDTGLRARYAAALQAAILAKWTRPDSVPLGATCRLSIRQLPGGQVMGVEVTSPCAYDEQGRRSIEAAVLKAQPLPYAGFEEVFSRNVNLNFRAEDR</sequence>
<feature type="compositionally biased region" description="Acidic residues" evidence="1">
    <location>
        <begin position="69"/>
        <end position="79"/>
    </location>
</feature>
<proteinExistence type="predicted"/>
<dbReference type="EMBL" id="JAVDVW010000001">
    <property type="protein sequence ID" value="MDR7097786.1"/>
    <property type="molecule type" value="Genomic_DNA"/>
</dbReference>
<feature type="transmembrane region" description="Helical" evidence="2">
    <location>
        <begin position="12"/>
        <end position="32"/>
    </location>
</feature>
<feature type="region of interest" description="Disordered" evidence="1">
    <location>
        <begin position="62"/>
        <end position="141"/>
    </location>
</feature>
<name>A0ABU1VJX8_9GAMM</name>
<reference evidence="3 4" key="1">
    <citation type="submission" date="2023-07" db="EMBL/GenBank/DDBJ databases">
        <title>Sorghum-associated microbial communities from plants grown in Nebraska, USA.</title>
        <authorList>
            <person name="Schachtman D."/>
        </authorList>
    </citation>
    <scope>NUCLEOTIDE SEQUENCE [LARGE SCALE GENOMIC DNA]</scope>
    <source>
        <strain evidence="3 4">BE187</strain>
    </source>
</reference>
<keyword evidence="2" id="KW-0472">Membrane</keyword>
<protein>
    <submittedName>
        <fullName evidence="3">Colicin import membrane protein</fullName>
    </submittedName>
</protein>
<dbReference type="SUPFAM" id="SSF74653">
    <property type="entry name" value="TolA/TonB C-terminal domain"/>
    <property type="match status" value="1"/>
</dbReference>
<accession>A0ABU1VJX8</accession>
<dbReference type="Gene3D" id="3.30.1150.10">
    <property type="match status" value="1"/>
</dbReference>
<dbReference type="Proteomes" id="UP001267878">
    <property type="component" value="Unassembled WGS sequence"/>
</dbReference>